<feature type="signal peptide" evidence="2">
    <location>
        <begin position="1"/>
        <end position="23"/>
    </location>
</feature>
<feature type="region of interest" description="Disordered" evidence="1">
    <location>
        <begin position="27"/>
        <end position="55"/>
    </location>
</feature>
<evidence type="ECO:0000313" key="4">
    <source>
        <dbReference type="Proteomes" id="UP001595892"/>
    </source>
</evidence>
<keyword evidence="2" id="KW-0732">Signal</keyword>
<name>A0ABV9NQ08_9GAMM</name>
<evidence type="ECO:0000256" key="2">
    <source>
        <dbReference type="SAM" id="SignalP"/>
    </source>
</evidence>
<protein>
    <recommendedName>
        <fullName evidence="5">VCBS repeat-containing protein</fullName>
    </recommendedName>
</protein>
<dbReference type="EMBL" id="JBHSGG010000040">
    <property type="protein sequence ID" value="MFC4729229.1"/>
    <property type="molecule type" value="Genomic_DNA"/>
</dbReference>
<dbReference type="RefSeq" id="WP_377005303.1">
    <property type="nucleotide sequence ID" value="NZ_JBHSGG010000040.1"/>
</dbReference>
<gene>
    <name evidence="3" type="ORF">ACFO3Q_13735</name>
</gene>
<dbReference type="PROSITE" id="PS51257">
    <property type="entry name" value="PROKAR_LIPOPROTEIN"/>
    <property type="match status" value="1"/>
</dbReference>
<comment type="caution">
    <text evidence="3">The sequence shown here is derived from an EMBL/GenBank/DDBJ whole genome shotgun (WGS) entry which is preliminary data.</text>
</comment>
<feature type="compositionally biased region" description="Pro residues" evidence="1">
    <location>
        <begin position="39"/>
        <end position="49"/>
    </location>
</feature>
<evidence type="ECO:0000256" key="1">
    <source>
        <dbReference type="SAM" id="MobiDB-lite"/>
    </source>
</evidence>
<sequence>MTRRPFPLPALLAPVLLTVAACGGEMPPQSAQGLQQPIEAPPPAGPGRPAPAAHGDAPVVVLDLRENAPPLAGGRGLDALAAAFPGGVPAGADARGLVQGHFTEAGRPQQAALVARGSEATLLVLEGETVVARLPVPAPYDAGLAAAHDLDGDGRDELLLRSERMDGARTVTGVAVVAIEDGALRMLEQYPRARVDACAGDAGPQRVMAGAFHAAEGGLDVRMFAAPCSEAGAPALAAFEAL</sequence>
<dbReference type="Proteomes" id="UP001595892">
    <property type="component" value="Unassembled WGS sequence"/>
</dbReference>
<organism evidence="3 4">
    <name type="scientific">Coralloluteibacterium thermophilum</name>
    <dbReference type="NCBI Taxonomy" id="2707049"/>
    <lineage>
        <taxon>Bacteria</taxon>
        <taxon>Pseudomonadati</taxon>
        <taxon>Pseudomonadota</taxon>
        <taxon>Gammaproteobacteria</taxon>
        <taxon>Lysobacterales</taxon>
        <taxon>Lysobacteraceae</taxon>
        <taxon>Coralloluteibacterium</taxon>
    </lineage>
</organism>
<evidence type="ECO:0000313" key="3">
    <source>
        <dbReference type="EMBL" id="MFC4729229.1"/>
    </source>
</evidence>
<feature type="chain" id="PRO_5045692172" description="VCBS repeat-containing protein" evidence="2">
    <location>
        <begin position="24"/>
        <end position="242"/>
    </location>
</feature>
<reference evidence="4" key="1">
    <citation type="journal article" date="2019" name="Int. J. Syst. Evol. Microbiol.">
        <title>The Global Catalogue of Microorganisms (GCM) 10K type strain sequencing project: providing services to taxonomists for standard genome sequencing and annotation.</title>
        <authorList>
            <consortium name="The Broad Institute Genomics Platform"/>
            <consortium name="The Broad Institute Genome Sequencing Center for Infectious Disease"/>
            <person name="Wu L."/>
            <person name="Ma J."/>
        </authorList>
    </citation>
    <scope>NUCLEOTIDE SEQUENCE [LARGE SCALE GENOMIC DNA]</scope>
    <source>
        <strain evidence="4">CGMCC 1.13574</strain>
    </source>
</reference>
<evidence type="ECO:0008006" key="5">
    <source>
        <dbReference type="Google" id="ProtNLM"/>
    </source>
</evidence>
<accession>A0ABV9NQ08</accession>
<keyword evidence="4" id="KW-1185">Reference proteome</keyword>
<proteinExistence type="predicted"/>